<evidence type="ECO:0000313" key="1">
    <source>
        <dbReference type="EMBL" id="GKV20905.1"/>
    </source>
</evidence>
<sequence>MFSRFASIFSLSLDCELLARSLEVEDGLCSARLKKKVQADGQEEEGEGEEMS</sequence>
<protein>
    <submittedName>
        <fullName evidence="1">Uncharacterized protein</fullName>
    </submittedName>
</protein>
<dbReference type="EMBL" id="BPVZ01000056">
    <property type="protein sequence ID" value="GKV20905.1"/>
    <property type="molecule type" value="Genomic_DNA"/>
</dbReference>
<gene>
    <name evidence="1" type="ORF">SLEP1_g30952</name>
</gene>
<comment type="caution">
    <text evidence="1">The sequence shown here is derived from an EMBL/GenBank/DDBJ whole genome shotgun (WGS) entry which is preliminary data.</text>
</comment>
<evidence type="ECO:0000313" key="2">
    <source>
        <dbReference type="Proteomes" id="UP001054252"/>
    </source>
</evidence>
<dbReference type="Proteomes" id="UP001054252">
    <property type="component" value="Unassembled WGS sequence"/>
</dbReference>
<proteinExistence type="predicted"/>
<organism evidence="1 2">
    <name type="scientific">Rubroshorea leprosula</name>
    <dbReference type="NCBI Taxonomy" id="152421"/>
    <lineage>
        <taxon>Eukaryota</taxon>
        <taxon>Viridiplantae</taxon>
        <taxon>Streptophyta</taxon>
        <taxon>Embryophyta</taxon>
        <taxon>Tracheophyta</taxon>
        <taxon>Spermatophyta</taxon>
        <taxon>Magnoliopsida</taxon>
        <taxon>eudicotyledons</taxon>
        <taxon>Gunneridae</taxon>
        <taxon>Pentapetalae</taxon>
        <taxon>rosids</taxon>
        <taxon>malvids</taxon>
        <taxon>Malvales</taxon>
        <taxon>Dipterocarpaceae</taxon>
        <taxon>Rubroshorea</taxon>
    </lineage>
</organism>
<keyword evidence="2" id="KW-1185">Reference proteome</keyword>
<dbReference type="AlphaFoldDB" id="A0AAV5KAZ2"/>
<reference evidence="1 2" key="1">
    <citation type="journal article" date="2021" name="Commun. Biol.">
        <title>The genome of Shorea leprosula (Dipterocarpaceae) highlights the ecological relevance of drought in aseasonal tropical rainforests.</title>
        <authorList>
            <person name="Ng K.K.S."/>
            <person name="Kobayashi M.J."/>
            <person name="Fawcett J.A."/>
            <person name="Hatakeyama M."/>
            <person name="Paape T."/>
            <person name="Ng C.H."/>
            <person name="Ang C.C."/>
            <person name="Tnah L.H."/>
            <person name="Lee C.T."/>
            <person name="Nishiyama T."/>
            <person name="Sese J."/>
            <person name="O'Brien M.J."/>
            <person name="Copetti D."/>
            <person name="Mohd Noor M.I."/>
            <person name="Ong R.C."/>
            <person name="Putra M."/>
            <person name="Sireger I.Z."/>
            <person name="Indrioko S."/>
            <person name="Kosugi Y."/>
            <person name="Izuno A."/>
            <person name="Isagi Y."/>
            <person name="Lee S.L."/>
            <person name="Shimizu K.K."/>
        </authorList>
    </citation>
    <scope>NUCLEOTIDE SEQUENCE [LARGE SCALE GENOMIC DNA]</scope>
    <source>
        <strain evidence="1">214</strain>
    </source>
</reference>
<accession>A0AAV5KAZ2</accession>
<name>A0AAV5KAZ2_9ROSI</name>